<accession>A0ABU5YQJ4</accession>
<keyword evidence="4" id="KW-1185">Reference proteome</keyword>
<proteinExistence type="predicted"/>
<evidence type="ECO:0000313" key="3">
    <source>
        <dbReference type="EMBL" id="MEB3052338.1"/>
    </source>
</evidence>
<feature type="domain" description="PPM-type phosphatase" evidence="2">
    <location>
        <begin position="21"/>
        <end position="236"/>
    </location>
</feature>
<dbReference type="EC" id="3.1.3.16" evidence="3"/>
<feature type="compositionally biased region" description="Basic residues" evidence="1">
    <location>
        <begin position="303"/>
        <end position="312"/>
    </location>
</feature>
<keyword evidence="3" id="KW-0378">Hydrolase</keyword>
<evidence type="ECO:0000313" key="4">
    <source>
        <dbReference type="Proteomes" id="UP001299046"/>
    </source>
</evidence>
<sequence length="312" mass="32921">MSPAGRIESGREWMVCGASVVGSEHRRRGLGCDDAYSYGVLGDFLVAAVADGAGSVTGTSAWGAYVACRGVLKDGLNPEFVDRFRAASAAEATQLLRSLFDGALERVYRQAASMNLDAALLSTTLSVGLADPRMAAFGQVGDGIIATERGEAIETVLIEHKDGYANTTSFLQSERALDDSFRTTSHAGVSAFALSTDGLTYKITDVATGAAYQPFFRGSWQHVRAGARSGQLQEMLGTIEDDQTGDDKTLVLAALGDNAHAAAPETMRWAHSGAPGSPDETGESGAGGEVHDAEQTQPAASVRRSRWGRWLR</sequence>
<dbReference type="Proteomes" id="UP001299046">
    <property type="component" value="Unassembled WGS sequence"/>
</dbReference>
<dbReference type="RefSeq" id="WP_225400397.1">
    <property type="nucleotide sequence ID" value="NZ_JAYJJS010000004.1"/>
</dbReference>
<dbReference type="InterPro" id="IPR001932">
    <property type="entry name" value="PPM-type_phosphatase-like_dom"/>
</dbReference>
<reference evidence="3 4" key="1">
    <citation type="submission" date="2023-12" db="EMBL/GenBank/DDBJ databases">
        <title>Description of new species of Mycobacterium terrae complex isolated from sewage at the Sao Paulo Zoological Park Foundation in Brazil.</title>
        <authorList>
            <person name="Romagnoli C.L."/>
            <person name="Conceicao E.C."/>
            <person name="Machado E."/>
            <person name="Barreto L.B.P.F."/>
            <person name="Sharma A."/>
            <person name="Silva N.M."/>
            <person name="Marques L.E."/>
            <person name="Juliana M.A."/>
            <person name="Lourenco M.C.S."/>
            <person name="Digiampietri L.A."/>
            <person name="Suffys P.N."/>
            <person name="Viana-Niero C."/>
        </authorList>
    </citation>
    <scope>NUCLEOTIDE SEQUENCE [LARGE SCALE GENOMIC DNA]</scope>
    <source>
        <strain evidence="3 4">MYC123</strain>
    </source>
</reference>
<comment type="caution">
    <text evidence="3">The sequence shown here is derived from an EMBL/GenBank/DDBJ whole genome shotgun (WGS) entry which is preliminary data.</text>
</comment>
<dbReference type="SUPFAM" id="SSF81606">
    <property type="entry name" value="PP2C-like"/>
    <property type="match status" value="1"/>
</dbReference>
<dbReference type="EMBL" id="JAYJJT010000043">
    <property type="protein sequence ID" value="MEB3052338.1"/>
    <property type="molecule type" value="Genomic_DNA"/>
</dbReference>
<dbReference type="Pfam" id="PF13672">
    <property type="entry name" value="PP2C_2"/>
    <property type="match status" value="1"/>
</dbReference>
<gene>
    <name evidence="3" type="ORF">KV112_21840</name>
</gene>
<dbReference type="InterPro" id="IPR036457">
    <property type="entry name" value="PPM-type-like_dom_sf"/>
</dbReference>
<protein>
    <submittedName>
        <fullName evidence="3">PP2C family serine/threonine-protein phosphatase</fullName>
        <ecNumber evidence="3">3.1.3.16</ecNumber>
    </submittedName>
</protein>
<dbReference type="GO" id="GO:0004722">
    <property type="term" value="F:protein serine/threonine phosphatase activity"/>
    <property type="evidence" value="ECO:0007669"/>
    <property type="project" value="UniProtKB-EC"/>
</dbReference>
<feature type="region of interest" description="Disordered" evidence="1">
    <location>
        <begin position="269"/>
        <end position="312"/>
    </location>
</feature>
<evidence type="ECO:0000259" key="2">
    <source>
        <dbReference type="Pfam" id="PF13672"/>
    </source>
</evidence>
<name>A0ABU5YQJ4_9MYCO</name>
<organism evidence="3 4">
    <name type="scientific">[Mycobacterium] zoologicum</name>
    <dbReference type="NCBI Taxonomy" id="2872311"/>
    <lineage>
        <taxon>Bacteria</taxon>
        <taxon>Bacillati</taxon>
        <taxon>Actinomycetota</taxon>
        <taxon>Actinomycetes</taxon>
        <taxon>Mycobacteriales</taxon>
        <taxon>Mycobacteriaceae</taxon>
        <taxon>Mycolicibacter</taxon>
    </lineage>
</organism>
<dbReference type="Gene3D" id="3.60.40.10">
    <property type="entry name" value="PPM-type phosphatase domain"/>
    <property type="match status" value="1"/>
</dbReference>
<evidence type="ECO:0000256" key="1">
    <source>
        <dbReference type="SAM" id="MobiDB-lite"/>
    </source>
</evidence>